<accession>A0A6L5XAF2</accession>
<keyword evidence="6" id="KW-1185">Reference proteome</keyword>
<evidence type="ECO:0000313" key="6">
    <source>
        <dbReference type="Proteomes" id="UP000481852"/>
    </source>
</evidence>
<dbReference type="PANTHER" id="PTHR10067">
    <property type="entry name" value="PHOSPHATIDYLSERINE DECARBOXYLASE"/>
    <property type="match status" value="1"/>
</dbReference>
<proteinExistence type="predicted"/>
<keyword evidence="3" id="KW-0456">Lyase</keyword>
<organism evidence="5 6">
    <name type="scientific">Porcincola intestinalis</name>
    <dbReference type="NCBI Taxonomy" id="2606632"/>
    <lineage>
        <taxon>Bacteria</taxon>
        <taxon>Bacillati</taxon>
        <taxon>Bacillota</taxon>
        <taxon>Clostridia</taxon>
        <taxon>Lachnospirales</taxon>
        <taxon>Lachnospiraceae</taxon>
        <taxon>Porcincola</taxon>
    </lineage>
</organism>
<dbReference type="Proteomes" id="UP000481852">
    <property type="component" value="Unassembled WGS sequence"/>
</dbReference>
<gene>
    <name evidence="5" type="ORF">FYJ35_12070</name>
</gene>
<evidence type="ECO:0000256" key="1">
    <source>
        <dbReference type="ARBA" id="ARBA00022793"/>
    </source>
</evidence>
<sequence length="470" mass="53599">MSALFQGLDICGILNRFAVMRKNGRLISGDSRQQQEVLQNITAADCVRLRVWSEERSISVIMKNHAEVTLELMELLDRDGRLKRLVEKSIALAEKENPDHGTNPVRSLDEFYDYIDFTLTAMPWTFLPEERYERFVTKVDQSCLYIYFLLDRPLKELEGELEFRPSVQFLEPIYVWLRHYNNALKQFLDTEESWKPEYYEMLYKDPSWHLDQGWFEDPSNWHTFNQFFSRRLKNADESRPLAGAKDDSVVAAPGDSLPQGTWEIDEKGRFFSPDVTDEHGVVIKTSTFYSVEKLLGEAGAPYAKHFYGGMLTHTFFNFDDYHRAHCPVSGTVIATYVIKNPNAVGGITTWEPDRQMYVLESCFAGWQAYETRGCVLIETDKYGLVAVFTVGQGQVSSVHFAEGVVPGAKIKKGDELGYFLFGGSDCAMLFEKKAGFELTCPPAPSDDTYANGYAKVLCRAQYGVFHGEQG</sequence>
<comment type="caution">
    <text evidence="5">The sequence shown here is derived from an EMBL/GenBank/DDBJ whole genome shotgun (WGS) entry which is preliminary data.</text>
</comment>
<dbReference type="Pfam" id="PF02666">
    <property type="entry name" value="PS_Dcarbxylase"/>
    <property type="match status" value="1"/>
</dbReference>
<evidence type="ECO:0000256" key="2">
    <source>
        <dbReference type="ARBA" id="ARBA00023145"/>
    </source>
</evidence>
<dbReference type="InterPro" id="IPR003817">
    <property type="entry name" value="PS_Dcarbxylase"/>
</dbReference>
<keyword evidence="2" id="KW-0865">Zymogen</keyword>
<dbReference type="GO" id="GO:0004609">
    <property type="term" value="F:phosphatidylserine decarboxylase activity"/>
    <property type="evidence" value="ECO:0007669"/>
    <property type="project" value="InterPro"/>
</dbReference>
<keyword evidence="4" id="KW-0670">Pyruvate</keyword>
<protein>
    <submittedName>
        <fullName evidence="5">Phosphatidylserine decarboxylase</fullName>
    </submittedName>
</protein>
<evidence type="ECO:0000313" key="5">
    <source>
        <dbReference type="EMBL" id="MSS15754.1"/>
    </source>
</evidence>
<reference evidence="5 6" key="1">
    <citation type="submission" date="2019-08" db="EMBL/GenBank/DDBJ databases">
        <title>In-depth cultivation of the pig gut microbiome towards novel bacterial diversity and tailored functional studies.</title>
        <authorList>
            <person name="Wylensek D."/>
            <person name="Hitch T.C.A."/>
            <person name="Clavel T."/>
        </authorList>
    </citation>
    <scope>NUCLEOTIDE SEQUENCE [LARGE SCALE GENOMIC DNA]</scope>
    <source>
        <strain evidence="5 6">Oil+RF-744-WCA-WT-11</strain>
    </source>
</reference>
<dbReference type="GO" id="GO:0008654">
    <property type="term" value="P:phospholipid biosynthetic process"/>
    <property type="evidence" value="ECO:0007669"/>
    <property type="project" value="InterPro"/>
</dbReference>
<evidence type="ECO:0000256" key="3">
    <source>
        <dbReference type="ARBA" id="ARBA00023239"/>
    </source>
</evidence>
<name>A0A6L5XAF2_9FIRM</name>
<dbReference type="PANTHER" id="PTHR10067:SF13">
    <property type="entry name" value="PHOSPHATIDYLSERINE DECARBOXYLASE"/>
    <property type="match status" value="1"/>
</dbReference>
<dbReference type="EMBL" id="VULZ01000015">
    <property type="protein sequence ID" value="MSS15754.1"/>
    <property type="molecule type" value="Genomic_DNA"/>
</dbReference>
<keyword evidence="1" id="KW-0210">Decarboxylase</keyword>
<dbReference type="AlphaFoldDB" id="A0A6L5XAF2"/>
<evidence type="ECO:0000256" key="4">
    <source>
        <dbReference type="ARBA" id="ARBA00023317"/>
    </source>
</evidence>